<gene>
    <name evidence="8" type="ORF">R1flu_015595</name>
</gene>
<dbReference type="InterPro" id="IPR011701">
    <property type="entry name" value="MFS"/>
</dbReference>
<comment type="subcellular location">
    <subcellularLocation>
        <location evidence="1">Membrane</location>
        <topology evidence="1">Multi-pass membrane protein</topology>
    </subcellularLocation>
</comment>
<feature type="transmembrane region" description="Helical" evidence="6">
    <location>
        <begin position="91"/>
        <end position="110"/>
    </location>
</feature>
<dbReference type="PRINTS" id="PR01035">
    <property type="entry name" value="TCRTETA"/>
</dbReference>
<feature type="transmembrane region" description="Helical" evidence="6">
    <location>
        <begin position="12"/>
        <end position="38"/>
    </location>
</feature>
<dbReference type="CDD" id="cd17330">
    <property type="entry name" value="MFS_SLC46_TetA_like"/>
    <property type="match status" value="1"/>
</dbReference>
<evidence type="ECO:0000256" key="2">
    <source>
        <dbReference type="ARBA" id="ARBA00022448"/>
    </source>
</evidence>
<feature type="transmembrane region" description="Helical" evidence="6">
    <location>
        <begin position="297"/>
        <end position="320"/>
    </location>
</feature>
<protein>
    <recommendedName>
        <fullName evidence="7">Major facilitator superfamily (MFS) profile domain-containing protein</fullName>
    </recommendedName>
</protein>
<proteinExistence type="predicted"/>
<dbReference type="Gene3D" id="1.20.1250.20">
    <property type="entry name" value="MFS general substrate transporter like domains"/>
    <property type="match status" value="1"/>
</dbReference>
<keyword evidence="5 6" id="KW-0472">Membrane</keyword>
<evidence type="ECO:0000256" key="4">
    <source>
        <dbReference type="ARBA" id="ARBA00022989"/>
    </source>
</evidence>
<dbReference type="Pfam" id="PF07690">
    <property type="entry name" value="MFS_1"/>
    <property type="match status" value="1"/>
</dbReference>
<keyword evidence="3 6" id="KW-0812">Transmembrane</keyword>
<accession>A0ABD1YMK9</accession>
<dbReference type="PROSITE" id="PS50850">
    <property type="entry name" value="MFS"/>
    <property type="match status" value="1"/>
</dbReference>
<keyword evidence="2" id="KW-0813">Transport</keyword>
<reference evidence="8 9" key="1">
    <citation type="submission" date="2024-09" db="EMBL/GenBank/DDBJ databases">
        <title>Chromosome-scale assembly of Riccia fluitans.</title>
        <authorList>
            <person name="Paukszto L."/>
            <person name="Sawicki J."/>
            <person name="Karawczyk K."/>
            <person name="Piernik-Szablinska J."/>
            <person name="Szczecinska M."/>
            <person name="Mazdziarz M."/>
        </authorList>
    </citation>
    <scope>NUCLEOTIDE SEQUENCE [LARGE SCALE GENOMIC DNA]</scope>
    <source>
        <strain evidence="8">Rf_01</strain>
        <tissue evidence="8">Aerial parts of the thallus</tissue>
    </source>
</reference>
<feature type="transmembrane region" description="Helical" evidence="6">
    <location>
        <begin position="394"/>
        <end position="412"/>
    </location>
</feature>
<dbReference type="Proteomes" id="UP001605036">
    <property type="component" value="Unassembled WGS sequence"/>
</dbReference>
<dbReference type="SUPFAM" id="SSF103473">
    <property type="entry name" value="MFS general substrate transporter"/>
    <property type="match status" value="1"/>
</dbReference>
<evidence type="ECO:0000256" key="1">
    <source>
        <dbReference type="ARBA" id="ARBA00004141"/>
    </source>
</evidence>
<name>A0ABD1YMK9_9MARC</name>
<keyword evidence="9" id="KW-1185">Reference proteome</keyword>
<evidence type="ECO:0000313" key="8">
    <source>
        <dbReference type="EMBL" id="KAL2630909.1"/>
    </source>
</evidence>
<dbReference type="InterPro" id="IPR020846">
    <property type="entry name" value="MFS_dom"/>
</dbReference>
<evidence type="ECO:0000256" key="6">
    <source>
        <dbReference type="SAM" id="Phobius"/>
    </source>
</evidence>
<feature type="transmembrane region" description="Helical" evidence="6">
    <location>
        <begin position="263"/>
        <end position="285"/>
    </location>
</feature>
<dbReference type="PANTHER" id="PTHR23504">
    <property type="entry name" value="MAJOR FACILITATOR SUPERFAMILY DOMAIN-CONTAINING PROTEIN 10"/>
    <property type="match status" value="1"/>
</dbReference>
<evidence type="ECO:0000313" key="9">
    <source>
        <dbReference type="Proteomes" id="UP001605036"/>
    </source>
</evidence>
<feature type="transmembrane region" description="Helical" evidence="6">
    <location>
        <begin position="350"/>
        <end position="373"/>
    </location>
</feature>
<dbReference type="AlphaFoldDB" id="A0ABD1YMK9"/>
<feature type="transmembrane region" description="Helical" evidence="6">
    <location>
        <begin position="58"/>
        <end position="79"/>
    </location>
</feature>
<dbReference type="InterPro" id="IPR036259">
    <property type="entry name" value="MFS_trans_sf"/>
</dbReference>
<dbReference type="EMBL" id="JBHFFA010000004">
    <property type="protein sequence ID" value="KAL2630909.1"/>
    <property type="molecule type" value="Genomic_DNA"/>
</dbReference>
<organism evidence="8 9">
    <name type="scientific">Riccia fluitans</name>
    <dbReference type="NCBI Taxonomy" id="41844"/>
    <lineage>
        <taxon>Eukaryota</taxon>
        <taxon>Viridiplantae</taxon>
        <taxon>Streptophyta</taxon>
        <taxon>Embryophyta</taxon>
        <taxon>Marchantiophyta</taxon>
        <taxon>Marchantiopsida</taxon>
        <taxon>Marchantiidae</taxon>
        <taxon>Marchantiales</taxon>
        <taxon>Ricciaceae</taxon>
        <taxon>Riccia</taxon>
    </lineage>
</organism>
<feature type="transmembrane region" description="Helical" evidence="6">
    <location>
        <begin position="181"/>
        <end position="201"/>
    </location>
</feature>
<feature type="transmembrane region" description="Helical" evidence="6">
    <location>
        <begin position="418"/>
        <end position="438"/>
    </location>
</feature>
<keyword evidence="4 6" id="KW-1133">Transmembrane helix</keyword>
<dbReference type="PANTHER" id="PTHR23504:SF1">
    <property type="entry name" value="GH21943P-RELATED"/>
    <property type="match status" value="1"/>
</dbReference>
<comment type="caution">
    <text evidence="8">The sequence shown here is derived from an EMBL/GenBank/DDBJ whole genome shotgun (WGS) entry which is preliminary data.</text>
</comment>
<dbReference type="GO" id="GO:0016020">
    <property type="term" value="C:membrane"/>
    <property type="evidence" value="ECO:0007669"/>
    <property type="project" value="UniProtKB-SubCell"/>
</dbReference>
<evidence type="ECO:0000256" key="5">
    <source>
        <dbReference type="ARBA" id="ARBA00023136"/>
    </source>
</evidence>
<feature type="transmembrane region" description="Helical" evidence="6">
    <location>
        <begin position="116"/>
        <end position="142"/>
    </location>
</feature>
<dbReference type="InterPro" id="IPR001958">
    <property type="entry name" value="Tet-R_TetA/multi-R_MdtG-like"/>
</dbReference>
<feature type="transmembrane region" description="Helical" evidence="6">
    <location>
        <begin position="327"/>
        <end position="344"/>
    </location>
</feature>
<sequence length="484" mass="52756">MGFVYRVACDRVWTMWPLAPLLSALFVYMAGYASVWPFLVDILLSAICPGQVECSEVIFLSGVYTTVSGIGAVLVAPILGALSDHYGRKPVFLFVLSSSILPSLILAYSRERAYVYAWWGLLLIGHILREAGMFTLTFAFVADIVPEDRQRAPAIGVALSSLSFGMLAGTLLARGLGMDQVLKVAAVLQILSAVIVNSFLIESHPMHSSSNFLQVSEAQEDVDTEKQQQLHLPLNPEKGEEKSAMSMLVETILAVRSSKMLRIVAVVAFMVNITETTIQSTLFYYLKAVFDYGKDQFSLFMIIIGVVAFISQMAVYPILAHCVGERGVLWVGLLAASVNSYLYAFAWAPWVPYLACAFGVFYSLVPAAIGTIVSRGVGPEKQGKMQGLIVSVKTMASVIGPIIFTPLTAAFLSDDPPFHFPGFPLMIGGTAMIMAFFISLSLPRLPTPETCFETVLPTTDEDPDIIIVSTSERIESEEKGPEEP</sequence>
<feature type="domain" description="Major facilitator superfamily (MFS) profile" evidence="7">
    <location>
        <begin position="12"/>
        <end position="446"/>
    </location>
</feature>
<evidence type="ECO:0000256" key="3">
    <source>
        <dbReference type="ARBA" id="ARBA00022692"/>
    </source>
</evidence>
<feature type="transmembrane region" description="Helical" evidence="6">
    <location>
        <begin position="154"/>
        <end position="175"/>
    </location>
</feature>
<evidence type="ECO:0000259" key="7">
    <source>
        <dbReference type="PROSITE" id="PS50850"/>
    </source>
</evidence>